<organism evidence="1 2">
    <name type="scientific">Bacteriovorax stolpii</name>
    <name type="common">Bdellovibrio stolpii</name>
    <dbReference type="NCBI Taxonomy" id="960"/>
    <lineage>
        <taxon>Bacteria</taxon>
        <taxon>Pseudomonadati</taxon>
        <taxon>Bdellovibrionota</taxon>
        <taxon>Bacteriovoracia</taxon>
        <taxon>Bacteriovoracales</taxon>
        <taxon>Bacteriovoracaceae</taxon>
        <taxon>Bacteriovorax</taxon>
    </lineage>
</organism>
<name>A0A2K9NV26_BACTC</name>
<protein>
    <submittedName>
        <fullName evidence="1">Uncharacterized protein</fullName>
    </submittedName>
</protein>
<dbReference type="EMBL" id="CP025704">
    <property type="protein sequence ID" value="AUN98925.1"/>
    <property type="molecule type" value="Genomic_DNA"/>
</dbReference>
<gene>
    <name evidence="1" type="ORF">C0V70_12600</name>
</gene>
<dbReference type="OrthoDB" id="5294969at2"/>
<evidence type="ECO:0000313" key="1">
    <source>
        <dbReference type="EMBL" id="AUN98925.1"/>
    </source>
</evidence>
<dbReference type="AlphaFoldDB" id="A0A2K9NV26"/>
<sequence length="142" mass="16158">MKTKTLTTLMFSFITLNAHAVRTLNCTPSIDERLILNITFSKDISPEKPFIGFYEFGATVKVKKQNSNQAYTNSNVRITPEVYTTDTNLRGDAAGVYLRLYPHFDGRNVFTHYTGQVLINDLDVRAYFNFTDNNGQPGFVCR</sequence>
<dbReference type="KEGG" id="bsto:C0V70_12600"/>
<keyword evidence="2" id="KW-1185">Reference proteome</keyword>
<evidence type="ECO:0000313" key="2">
    <source>
        <dbReference type="Proteomes" id="UP000235584"/>
    </source>
</evidence>
<dbReference type="Proteomes" id="UP000235584">
    <property type="component" value="Chromosome"/>
</dbReference>
<accession>A0A2K9NV26</accession>
<dbReference type="RefSeq" id="WP_102244216.1">
    <property type="nucleotide sequence ID" value="NZ_CP025704.1"/>
</dbReference>
<reference evidence="1 2" key="1">
    <citation type="submission" date="2018-01" db="EMBL/GenBank/DDBJ databases">
        <title>Complete genome sequence of Bacteriovorax stolpii DSM12778.</title>
        <authorList>
            <person name="Tang B."/>
            <person name="Chang J."/>
        </authorList>
    </citation>
    <scope>NUCLEOTIDE SEQUENCE [LARGE SCALE GENOMIC DNA]</scope>
    <source>
        <strain evidence="1 2">DSM 12778</strain>
    </source>
</reference>
<proteinExistence type="predicted"/>